<dbReference type="Pfam" id="PF00004">
    <property type="entry name" value="AAA"/>
    <property type="match status" value="1"/>
</dbReference>
<evidence type="ECO:0000256" key="9">
    <source>
        <dbReference type="SAM" id="MobiDB-lite"/>
    </source>
</evidence>
<feature type="compositionally biased region" description="Low complexity" evidence="9">
    <location>
        <begin position="215"/>
        <end position="232"/>
    </location>
</feature>
<keyword evidence="6" id="KW-0539">Nucleus</keyword>
<dbReference type="EMBL" id="OOIP01000007">
    <property type="protein sequence ID" value="SPO37394.1"/>
    <property type="molecule type" value="Genomic_DNA"/>
</dbReference>
<dbReference type="CDD" id="cd00009">
    <property type="entry name" value="AAA"/>
    <property type="match status" value="1"/>
</dbReference>
<feature type="region of interest" description="Disordered" evidence="9">
    <location>
        <begin position="1"/>
        <end position="34"/>
    </location>
</feature>
<dbReference type="Gene3D" id="3.40.50.300">
    <property type="entry name" value="P-loop containing nucleotide triphosphate hydrolases"/>
    <property type="match status" value="1"/>
</dbReference>
<dbReference type="SUPFAM" id="SSF52540">
    <property type="entry name" value="P-loop containing nucleoside triphosphate hydrolases"/>
    <property type="match status" value="1"/>
</dbReference>
<feature type="compositionally biased region" description="Low complexity" evidence="9">
    <location>
        <begin position="722"/>
        <end position="753"/>
    </location>
</feature>
<dbReference type="PANTHER" id="PTHR46765">
    <property type="entry name" value="P-LOOP CONTAINING NUCLEOSIDE TRIPHOSPHATE HYDROLASES SUPERFAMILY PROTEIN"/>
    <property type="match status" value="1"/>
</dbReference>
<feature type="region of interest" description="Disordered" evidence="9">
    <location>
        <begin position="717"/>
        <end position="760"/>
    </location>
</feature>
<proteinExistence type="inferred from homology"/>
<keyword evidence="2" id="KW-0235">DNA replication</keyword>
<accession>A0A5C3EYP4</accession>
<dbReference type="InterPro" id="IPR003593">
    <property type="entry name" value="AAA+_ATPase"/>
</dbReference>
<feature type="compositionally biased region" description="Gly residues" evidence="9">
    <location>
        <begin position="435"/>
        <end position="444"/>
    </location>
</feature>
<gene>
    <name evidence="11" type="ORF">PSFLO_02867</name>
</gene>
<evidence type="ECO:0000256" key="2">
    <source>
        <dbReference type="ARBA" id="ARBA00022705"/>
    </source>
</evidence>
<evidence type="ECO:0000256" key="4">
    <source>
        <dbReference type="ARBA" id="ARBA00022840"/>
    </source>
</evidence>
<dbReference type="Proteomes" id="UP000323386">
    <property type="component" value="Unassembled WGS sequence"/>
</dbReference>
<dbReference type="GO" id="GO:0016887">
    <property type="term" value="F:ATP hydrolysis activity"/>
    <property type="evidence" value="ECO:0007669"/>
    <property type="project" value="InterPro"/>
</dbReference>
<feature type="compositionally biased region" description="Gly residues" evidence="9">
    <location>
        <begin position="531"/>
        <end position="551"/>
    </location>
</feature>
<feature type="compositionally biased region" description="Low complexity" evidence="9">
    <location>
        <begin position="13"/>
        <end position="24"/>
    </location>
</feature>
<feature type="compositionally biased region" description="Low complexity" evidence="9">
    <location>
        <begin position="419"/>
        <end position="434"/>
    </location>
</feature>
<dbReference type="InterPro" id="IPR053016">
    <property type="entry name" value="CTF18-RFC_complex"/>
</dbReference>
<feature type="region of interest" description="Disordered" evidence="9">
    <location>
        <begin position="571"/>
        <end position="595"/>
    </location>
</feature>
<dbReference type="SMART" id="SM00382">
    <property type="entry name" value="AAA"/>
    <property type="match status" value="1"/>
</dbReference>
<keyword evidence="3" id="KW-0547">Nucleotide-binding</keyword>
<dbReference type="OrthoDB" id="2195431at2759"/>
<keyword evidence="12" id="KW-1185">Reference proteome</keyword>
<evidence type="ECO:0000256" key="8">
    <source>
        <dbReference type="ARBA" id="ARBA00043975"/>
    </source>
</evidence>
<reference evidence="11 12" key="1">
    <citation type="submission" date="2018-03" db="EMBL/GenBank/DDBJ databases">
        <authorList>
            <person name="Guldener U."/>
        </authorList>
    </citation>
    <scope>NUCLEOTIDE SEQUENCE [LARGE SCALE GENOMIC DNA]</scope>
    <source>
        <strain evidence="11 12">DAOM196992</strain>
    </source>
</reference>
<feature type="compositionally biased region" description="Basic and acidic residues" evidence="9">
    <location>
        <begin position="118"/>
        <end position="127"/>
    </location>
</feature>
<dbReference type="Gene3D" id="1.10.8.60">
    <property type="match status" value="1"/>
</dbReference>
<feature type="domain" description="AAA+ ATPase" evidence="10">
    <location>
        <begin position="459"/>
        <end position="640"/>
    </location>
</feature>
<dbReference type="InterPro" id="IPR003959">
    <property type="entry name" value="ATPase_AAA_core"/>
</dbReference>
<comment type="subcellular location">
    <subcellularLocation>
        <location evidence="1">Nucleus</location>
    </subcellularLocation>
</comment>
<dbReference type="PANTHER" id="PTHR46765:SF1">
    <property type="entry name" value="P-LOOP CONTAINING NUCLEOSIDE TRIPHOSPHATE HYDROLASES SUPERFAMILY PROTEIN"/>
    <property type="match status" value="1"/>
</dbReference>
<evidence type="ECO:0000256" key="3">
    <source>
        <dbReference type="ARBA" id="ARBA00022741"/>
    </source>
</evidence>
<feature type="region of interest" description="Disordered" evidence="9">
    <location>
        <begin position="412"/>
        <end position="455"/>
    </location>
</feature>
<dbReference type="GO" id="GO:0006260">
    <property type="term" value="P:DNA replication"/>
    <property type="evidence" value="ECO:0007669"/>
    <property type="project" value="UniProtKB-KW"/>
</dbReference>
<feature type="region of interest" description="Disordered" evidence="9">
    <location>
        <begin position="215"/>
        <end position="247"/>
    </location>
</feature>
<evidence type="ECO:0000256" key="6">
    <source>
        <dbReference type="ARBA" id="ARBA00023242"/>
    </source>
</evidence>
<evidence type="ECO:0000256" key="1">
    <source>
        <dbReference type="ARBA" id="ARBA00004123"/>
    </source>
</evidence>
<feature type="compositionally biased region" description="Low complexity" evidence="9">
    <location>
        <begin position="1104"/>
        <end position="1113"/>
    </location>
</feature>
<comment type="similarity">
    <text evidence="8">Belongs to the activator 1 small subunits family. CTF18 subfamily.</text>
</comment>
<feature type="compositionally biased region" description="Polar residues" evidence="9">
    <location>
        <begin position="167"/>
        <end position="185"/>
    </location>
</feature>
<feature type="region of interest" description="Disordered" evidence="9">
    <location>
        <begin position="528"/>
        <end position="551"/>
    </location>
</feature>
<dbReference type="GO" id="GO:0005634">
    <property type="term" value="C:nucleus"/>
    <property type="evidence" value="ECO:0007669"/>
    <property type="project" value="UniProtKB-SubCell"/>
</dbReference>
<dbReference type="AlphaFoldDB" id="A0A5C3EYP4"/>
<feature type="compositionally biased region" description="Basic residues" evidence="9">
    <location>
        <begin position="586"/>
        <end position="595"/>
    </location>
</feature>
<evidence type="ECO:0000313" key="11">
    <source>
        <dbReference type="EMBL" id="SPO37394.1"/>
    </source>
</evidence>
<name>A0A5C3EYP4_9BASI</name>
<evidence type="ECO:0000313" key="12">
    <source>
        <dbReference type="Proteomes" id="UP000323386"/>
    </source>
</evidence>
<evidence type="ECO:0000256" key="5">
    <source>
        <dbReference type="ARBA" id="ARBA00023125"/>
    </source>
</evidence>
<keyword evidence="5" id="KW-0238">DNA-binding</keyword>
<dbReference type="InterPro" id="IPR027417">
    <property type="entry name" value="P-loop_NTPase"/>
</dbReference>
<keyword evidence="7" id="KW-0131">Cell cycle</keyword>
<feature type="region of interest" description="Disordered" evidence="9">
    <location>
        <begin position="118"/>
        <end position="193"/>
    </location>
</feature>
<dbReference type="GO" id="GO:0003677">
    <property type="term" value="F:DNA binding"/>
    <property type="evidence" value="ECO:0007669"/>
    <property type="project" value="UniProtKB-KW"/>
</dbReference>
<feature type="region of interest" description="Disordered" evidence="9">
    <location>
        <begin position="1104"/>
        <end position="1138"/>
    </location>
</feature>
<dbReference type="GO" id="GO:0005524">
    <property type="term" value="F:ATP binding"/>
    <property type="evidence" value="ECO:0007669"/>
    <property type="project" value="UniProtKB-KW"/>
</dbReference>
<organism evidence="11 12">
    <name type="scientific">Pseudozyma flocculosa</name>
    <dbReference type="NCBI Taxonomy" id="84751"/>
    <lineage>
        <taxon>Eukaryota</taxon>
        <taxon>Fungi</taxon>
        <taxon>Dikarya</taxon>
        <taxon>Basidiomycota</taxon>
        <taxon>Ustilaginomycotina</taxon>
        <taxon>Ustilaginomycetes</taxon>
        <taxon>Ustilaginales</taxon>
        <taxon>Ustilaginaceae</taxon>
        <taxon>Pseudozyma</taxon>
    </lineage>
</organism>
<evidence type="ECO:0000256" key="7">
    <source>
        <dbReference type="ARBA" id="ARBA00023306"/>
    </source>
</evidence>
<protein>
    <submittedName>
        <fullName evidence="11">Related to CTF18 - Chromosome Transmission Fidelity factor</fullName>
    </submittedName>
</protein>
<evidence type="ECO:0000259" key="10">
    <source>
        <dbReference type="SMART" id="SM00382"/>
    </source>
</evidence>
<dbReference type="CDD" id="cd18140">
    <property type="entry name" value="HLD_clamp_RFC"/>
    <property type="match status" value="1"/>
</dbReference>
<dbReference type="InterPro" id="IPR047854">
    <property type="entry name" value="RFC_lid"/>
</dbReference>
<keyword evidence="4" id="KW-0067">ATP-binding</keyword>
<sequence>MAIQLESNGILDGPTTTTTSSLHGSGDGGETTSTLLRQIDSNLPLHAAQSQAASASAAQKALNSLATRPRAFALAPTDEDDAPPPDFDIDEMLRDEEDDRLRRQADDDAEQELLDLIRVQDQDEHEHRRPPRPAPPKSADTGAASHLEDLLGMTASPSRSDGGASARPQTTSQRPTALSGASVQDASTASPSTLSALERIQAEMETEARLVDLPSCAQAGPSSSSSANLDAATGTASSSRRPATDGAAIPKYIPAGFAYATSFDGKEIRFERRKRLKAWKPSPVYSGTRVQDLLAEPIYRLRDRVEALKALEIVERHEAAEAAASASKVGRSTADASGAGAAAAGATARTRSGKLDRTSQMWVDRYRPKKFTELLGDERVHRDVLGWLKEWDECVFKRKNLRKERHRQYIESKYGNGGDRSSSSGVGAASTSGPSLGGVGGVGAADGKPAWKDPYGRPSERVLMVSGPPGLGKTTLAHVIAQHAGYNVFELNASDARTAGAVEDQIRMALESGSLKDPRPTLVVIDEIDGATGGGGGGGGGAGGAGGGGASGSGESAGFVRALVKLIENGRGSSSAKGGAAGGSSRRGHKNGKQGHKPLLRPIICVCNDVYAPALRPLRPLAKLVRFNKAPTNIVVRRLRDICDAEGVEADTRGLSLLCELTGGDIRACINALEFAKTKDVYLTEAAVRNAAVGIKDTGTTVHRVWEMLFRTQNRKEKIKSSTRGQQAAASSSSSIAPWNQQGGRSASAPTAGAGTGAGAKGKVAGNDVVMVDTPQENVNRLIHEIGSCNEYDKLAQGCFEHYPLLRASDDGWRRFRRAHEWLDFGQAVSAKAWSSGGGSFELLAYLPWSFVPWHLLFANSVNPLPEYPRVDYEMHLRATAFREISSTLHASLPPSLRCQFNRTALHLELGPTLLPILNPELRPINNAITSTSDRATLSRLVDIMLSLGLELVQDRSEADPTSLVWKLDPPLEVFNLFQGRSDSSSSSVARGKTRLALRAIVAREMQKQRTRLKHLAAGGCPDESTSTTAAGQTTAGKAMSVYRRGASGGGGAASIQTTGTAAAGLASGGKVAKDFFGRVILPKPSVVAPPAAAVEIPEGMRRGAATTTTMTARRTRQAADEDEDEDGDASSSNKKLRLDASSSTGIKVFYRYHEGFSNAVRRPVKMSFLL</sequence>